<evidence type="ECO:0000256" key="10">
    <source>
        <dbReference type="RuleBase" id="RU361115"/>
    </source>
</evidence>
<organism evidence="11">
    <name type="scientific">Oppiella nova</name>
    <dbReference type="NCBI Taxonomy" id="334625"/>
    <lineage>
        <taxon>Eukaryota</taxon>
        <taxon>Metazoa</taxon>
        <taxon>Ecdysozoa</taxon>
        <taxon>Arthropoda</taxon>
        <taxon>Chelicerata</taxon>
        <taxon>Arachnida</taxon>
        <taxon>Acari</taxon>
        <taxon>Acariformes</taxon>
        <taxon>Sarcoptiformes</taxon>
        <taxon>Oribatida</taxon>
        <taxon>Brachypylina</taxon>
        <taxon>Oppioidea</taxon>
        <taxon>Oppiidae</taxon>
        <taxon>Oppiella</taxon>
    </lineage>
</organism>
<accession>A0A7R9MRS8</accession>
<dbReference type="PANTHER" id="PTHR11157:SF69">
    <property type="entry name" value="ELONGATION OF VERY LONG CHAIN FATTY ACIDS PROTEIN 7"/>
    <property type="match status" value="1"/>
</dbReference>
<keyword evidence="9 10" id="KW-0275">Fatty acid biosynthesis</keyword>
<evidence type="ECO:0000256" key="6">
    <source>
        <dbReference type="ARBA" id="ARBA00022989"/>
    </source>
</evidence>
<dbReference type="GO" id="GO:0034626">
    <property type="term" value="P:fatty acid elongation, polyunsaturated fatty acid"/>
    <property type="evidence" value="ECO:0007669"/>
    <property type="project" value="TreeGrafter"/>
</dbReference>
<reference evidence="11" key="1">
    <citation type="submission" date="2020-11" db="EMBL/GenBank/DDBJ databases">
        <authorList>
            <person name="Tran Van P."/>
        </authorList>
    </citation>
    <scope>NUCLEOTIDE SEQUENCE</scope>
</reference>
<dbReference type="GO" id="GO:0009922">
    <property type="term" value="F:fatty acid elongase activity"/>
    <property type="evidence" value="ECO:0007669"/>
    <property type="project" value="UniProtKB-EC"/>
</dbReference>
<dbReference type="EMBL" id="CAJPVJ010042435">
    <property type="protein sequence ID" value="CAG2182118.1"/>
    <property type="molecule type" value="Genomic_DNA"/>
</dbReference>
<comment type="subcellular location">
    <subcellularLocation>
        <location evidence="1">Membrane</location>
        <topology evidence="1">Multi-pass membrane protein</topology>
    </subcellularLocation>
</comment>
<dbReference type="OrthoDB" id="6426515at2759"/>
<keyword evidence="2 10" id="KW-0444">Lipid biosynthesis</keyword>
<evidence type="ECO:0000256" key="1">
    <source>
        <dbReference type="ARBA" id="ARBA00004141"/>
    </source>
</evidence>
<evidence type="ECO:0000256" key="2">
    <source>
        <dbReference type="ARBA" id="ARBA00022516"/>
    </source>
</evidence>
<evidence type="ECO:0000256" key="5">
    <source>
        <dbReference type="ARBA" id="ARBA00022832"/>
    </source>
</evidence>
<proteinExistence type="inferred from homology"/>
<dbReference type="GO" id="GO:0034625">
    <property type="term" value="P:fatty acid elongation, monounsaturated fatty acid"/>
    <property type="evidence" value="ECO:0007669"/>
    <property type="project" value="TreeGrafter"/>
</dbReference>
<dbReference type="Proteomes" id="UP000728032">
    <property type="component" value="Unassembled WGS sequence"/>
</dbReference>
<dbReference type="GO" id="GO:0042761">
    <property type="term" value="P:very long-chain fatty acid biosynthetic process"/>
    <property type="evidence" value="ECO:0007669"/>
    <property type="project" value="TreeGrafter"/>
</dbReference>
<dbReference type="GO" id="GO:0019367">
    <property type="term" value="P:fatty acid elongation, saturated fatty acid"/>
    <property type="evidence" value="ECO:0007669"/>
    <property type="project" value="TreeGrafter"/>
</dbReference>
<keyword evidence="3 10" id="KW-0808">Transferase</keyword>
<keyword evidence="6 10" id="KW-1133">Transmembrane helix</keyword>
<dbReference type="EC" id="2.3.1.199" evidence="10"/>
<feature type="non-terminal residue" evidence="11">
    <location>
        <position position="210"/>
    </location>
</feature>
<evidence type="ECO:0000313" key="11">
    <source>
        <dbReference type="EMBL" id="CAD7664981.1"/>
    </source>
</evidence>
<dbReference type="Pfam" id="PF01151">
    <property type="entry name" value="ELO"/>
    <property type="match status" value="1"/>
</dbReference>
<keyword evidence="8 10" id="KW-0472">Membrane</keyword>
<dbReference type="InterPro" id="IPR002076">
    <property type="entry name" value="ELO_fam"/>
</dbReference>
<dbReference type="PROSITE" id="PS01188">
    <property type="entry name" value="ELO"/>
    <property type="match status" value="1"/>
</dbReference>
<name>A0A7R9MRS8_9ACAR</name>
<sequence length="210" mass="24861">MNLDSFIYLLHQYWVDTTDERLKGYAIIGGGPEIFVSIMIPWLIFVTKLGPYLMRNRKPFVLREILIAYNLVLVVLNAYFIYASLKWLEFGRKSWNPRLPPSNQWSDKTIAEIPEKVVYGYSKVFDLFETIFFVLRKKSNQISFLHVYHHFMVPVLAWLAGKQCPQTVIGEVFCLLNSTVHTVMYLYYLLSAFGPQIQPYLWWKRYITRL</sequence>
<protein>
    <recommendedName>
        <fullName evidence="10">Elongation of very long chain fatty acids protein</fullName>
        <ecNumber evidence="10">2.3.1.199</ecNumber>
    </recommendedName>
    <alternativeName>
        <fullName evidence="10">Very-long-chain 3-oxoacyl-CoA synthase</fullName>
    </alternativeName>
</protein>
<dbReference type="GO" id="GO:0005789">
    <property type="term" value="C:endoplasmic reticulum membrane"/>
    <property type="evidence" value="ECO:0007669"/>
    <property type="project" value="TreeGrafter"/>
</dbReference>
<keyword evidence="7 10" id="KW-0443">Lipid metabolism</keyword>
<comment type="caution">
    <text evidence="10">Lacks conserved residue(s) required for the propagation of feature annotation.</text>
</comment>
<gene>
    <name evidence="11" type="ORF">ONB1V03_LOCUS21539</name>
</gene>
<dbReference type="AlphaFoldDB" id="A0A7R9MRS8"/>
<keyword evidence="5 10" id="KW-0276">Fatty acid metabolism</keyword>
<comment type="catalytic activity">
    <reaction evidence="10">
        <text>a very-long-chain acyl-CoA + malonyl-CoA + H(+) = a very-long-chain 3-oxoacyl-CoA + CO2 + CoA</text>
        <dbReference type="Rhea" id="RHEA:32727"/>
        <dbReference type="ChEBI" id="CHEBI:15378"/>
        <dbReference type="ChEBI" id="CHEBI:16526"/>
        <dbReference type="ChEBI" id="CHEBI:57287"/>
        <dbReference type="ChEBI" id="CHEBI:57384"/>
        <dbReference type="ChEBI" id="CHEBI:90725"/>
        <dbReference type="ChEBI" id="CHEBI:90736"/>
        <dbReference type="EC" id="2.3.1.199"/>
    </reaction>
</comment>
<keyword evidence="4 10" id="KW-0812">Transmembrane</keyword>
<feature type="transmembrane region" description="Helical" evidence="10">
    <location>
        <begin position="66"/>
        <end position="85"/>
    </location>
</feature>
<evidence type="ECO:0000256" key="7">
    <source>
        <dbReference type="ARBA" id="ARBA00023098"/>
    </source>
</evidence>
<evidence type="ECO:0000256" key="8">
    <source>
        <dbReference type="ARBA" id="ARBA00023136"/>
    </source>
</evidence>
<comment type="similarity">
    <text evidence="10">Belongs to the ELO family.</text>
</comment>
<evidence type="ECO:0000256" key="9">
    <source>
        <dbReference type="ARBA" id="ARBA00023160"/>
    </source>
</evidence>
<dbReference type="EMBL" id="OC957260">
    <property type="protein sequence ID" value="CAD7664981.1"/>
    <property type="molecule type" value="Genomic_DNA"/>
</dbReference>
<dbReference type="PANTHER" id="PTHR11157">
    <property type="entry name" value="FATTY ACID ACYL TRANSFERASE-RELATED"/>
    <property type="match status" value="1"/>
</dbReference>
<dbReference type="GO" id="GO:0030148">
    <property type="term" value="P:sphingolipid biosynthetic process"/>
    <property type="evidence" value="ECO:0007669"/>
    <property type="project" value="TreeGrafter"/>
</dbReference>
<dbReference type="InterPro" id="IPR030457">
    <property type="entry name" value="ELO_CS"/>
</dbReference>
<evidence type="ECO:0000256" key="4">
    <source>
        <dbReference type="ARBA" id="ARBA00022692"/>
    </source>
</evidence>
<evidence type="ECO:0000313" key="12">
    <source>
        <dbReference type="Proteomes" id="UP000728032"/>
    </source>
</evidence>
<feature type="transmembrane region" description="Helical" evidence="10">
    <location>
        <begin position="24"/>
        <end position="45"/>
    </location>
</feature>
<evidence type="ECO:0000256" key="3">
    <source>
        <dbReference type="ARBA" id="ARBA00022679"/>
    </source>
</evidence>
<keyword evidence="12" id="KW-1185">Reference proteome</keyword>